<evidence type="ECO:0000256" key="2">
    <source>
        <dbReference type="ARBA" id="ARBA00012925"/>
    </source>
</evidence>
<evidence type="ECO:0000259" key="7">
    <source>
        <dbReference type="PROSITE" id="PS51144"/>
    </source>
</evidence>
<dbReference type="PANTHER" id="PTHR18952:SF265">
    <property type="entry name" value="CARBONIC ANHYDRASE"/>
    <property type="match status" value="1"/>
</dbReference>
<accession>A0AA88HMQ4</accession>
<dbReference type="Gene3D" id="3.10.200.10">
    <property type="entry name" value="Alpha carbonic anhydrase"/>
    <property type="match status" value="1"/>
</dbReference>
<comment type="similarity">
    <text evidence="1">Belongs to the alpha-carbonic anhydrase family.</text>
</comment>
<keyword evidence="5" id="KW-0456">Lyase</keyword>
<dbReference type="PANTHER" id="PTHR18952">
    <property type="entry name" value="CARBONIC ANHYDRASE"/>
    <property type="match status" value="1"/>
</dbReference>
<dbReference type="AlphaFoldDB" id="A0AA88HMQ4"/>
<evidence type="ECO:0000313" key="9">
    <source>
        <dbReference type="Proteomes" id="UP001187531"/>
    </source>
</evidence>
<dbReference type="Pfam" id="PF00194">
    <property type="entry name" value="Carb_anhydrase"/>
    <property type="match status" value="1"/>
</dbReference>
<evidence type="ECO:0000256" key="1">
    <source>
        <dbReference type="ARBA" id="ARBA00010718"/>
    </source>
</evidence>
<dbReference type="Proteomes" id="UP001187531">
    <property type="component" value="Unassembled WGS sequence"/>
</dbReference>
<dbReference type="EC" id="4.2.1.1" evidence="2"/>
<comment type="catalytic activity">
    <reaction evidence="6">
        <text>hydrogencarbonate + H(+) = CO2 + H2O</text>
        <dbReference type="Rhea" id="RHEA:10748"/>
        <dbReference type="ChEBI" id="CHEBI:15377"/>
        <dbReference type="ChEBI" id="CHEBI:15378"/>
        <dbReference type="ChEBI" id="CHEBI:16526"/>
        <dbReference type="ChEBI" id="CHEBI:17544"/>
        <dbReference type="EC" id="4.2.1.1"/>
    </reaction>
</comment>
<evidence type="ECO:0000256" key="5">
    <source>
        <dbReference type="ARBA" id="ARBA00023239"/>
    </source>
</evidence>
<dbReference type="EMBL" id="JAVRJZ010000015">
    <property type="protein sequence ID" value="KAK2712355.1"/>
    <property type="molecule type" value="Genomic_DNA"/>
</dbReference>
<evidence type="ECO:0000313" key="8">
    <source>
        <dbReference type="EMBL" id="KAK2712355.1"/>
    </source>
</evidence>
<organism evidence="8 9">
    <name type="scientific">Artemia franciscana</name>
    <name type="common">Brine shrimp</name>
    <name type="synonym">Artemia sanfranciscana</name>
    <dbReference type="NCBI Taxonomy" id="6661"/>
    <lineage>
        <taxon>Eukaryota</taxon>
        <taxon>Metazoa</taxon>
        <taxon>Ecdysozoa</taxon>
        <taxon>Arthropoda</taxon>
        <taxon>Crustacea</taxon>
        <taxon>Branchiopoda</taxon>
        <taxon>Anostraca</taxon>
        <taxon>Artemiidae</taxon>
        <taxon>Artemia</taxon>
    </lineage>
</organism>
<evidence type="ECO:0000256" key="6">
    <source>
        <dbReference type="ARBA" id="ARBA00048348"/>
    </source>
</evidence>
<dbReference type="SUPFAM" id="SSF51069">
    <property type="entry name" value="Carbonic anhydrase"/>
    <property type="match status" value="1"/>
</dbReference>
<evidence type="ECO:0000256" key="4">
    <source>
        <dbReference type="ARBA" id="ARBA00022833"/>
    </source>
</evidence>
<keyword evidence="9" id="KW-1185">Reference proteome</keyword>
<dbReference type="InterPro" id="IPR023561">
    <property type="entry name" value="Carbonic_anhydrase_a-class"/>
</dbReference>
<dbReference type="InterPro" id="IPR036398">
    <property type="entry name" value="CA_dom_sf"/>
</dbReference>
<reference evidence="8" key="1">
    <citation type="submission" date="2023-07" db="EMBL/GenBank/DDBJ databases">
        <title>Chromosome-level genome assembly of Artemia franciscana.</title>
        <authorList>
            <person name="Jo E."/>
        </authorList>
    </citation>
    <scope>NUCLEOTIDE SEQUENCE</scope>
    <source>
        <tissue evidence="8">Whole body</tissue>
    </source>
</reference>
<dbReference type="GO" id="GO:0004089">
    <property type="term" value="F:carbonate dehydratase activity"/>
    <property type="evidence" value="ECO:0007669"/>
    <property type="project" value="UniProtKB-EC"/>
</dbReference>
<proteinExistence type="inferred from homology"/>
<dbReference type="PROSITE" id="PS51144">
    <property type="entry name" value="ALPHA_CA_2"/>
    <property type="match status" value="1"/>
</dbReference>
<comment type="caution">
    <text evidence="8">The sequence shown here is derived from an EMBL/GenBank/DDBJ whole genome shotgun (WGS) entry which is preliminary data.</text>
</comment>
<name>A0AA88HMQ4_ARTSF</name>
<protein>
    <recommendedName>
        <fullName evidence="2">carbonic anhydrase</fullName>
        <ecNumber evidence="2">4.2.1.1</ecNumber>
    </recommendedName>
</protein>
<keyword evidence="4" id="KW-0862">Zinc</keyword>
<sequence length="98" mass="10902">ESEDDNHNLGPIVDMLSEVRIAETNTSRANLGFRLNDLLPMDLGKFYRYRGSLTTPNCNEAVFWNVFSNPIIASTEQVSAVSLPLASPLTIPFQLHPI</sequence>
<dbReference type="GO" id="GO:0008270">
    <property type="term" value="F:zinc ion binding"/>
    <property type="evidence" value="ECO:0007669"/>
    <property type="project" value="InterPro"/>
</dbReference>
<gene>
    <name evidence="8" type="ORF">QYM36_011145</name>
</gene>
<feature type="non-terminal residue" evidence="8">
    <location>
        <position position="1"/>
    </location>
</feature>
<dbReference type="InterPro" id="IPR001148">
    <property type="entry name" value="CA_dom"/>
</dbReference>
<evidence type="ECO:0000256" key="3">
    <source>
        <dbReference type="ARBA" id="ARBA00022723"/>
    </source>
</evidence>
<feature type="domain" description="Alpha-carbonic anhydrase" evidence="7">
    <location>
        <begin position="1"/>
        <end position="98"/>
    </location>
</feature>
<keyword evidence="3" id="KW-0479">Metal-binding</keyword>